<organism evidence="1 2">
    <name type="scientific">Steinernema glaseri</name>
    <dbReference type="NCBI Taxonomy" id="37863"/>
    <lineage>
        <taxon>Eukaryota</taxon>
        <taxon>Metazoa</taxon>
        <taxon>Ecdysozoa</taxon>
        <taxon>Nematoda</taxon>
        <taxon>Chromadorea</taxon>
        <taxon>Rhabditida</taxon>
        <taxon>Tylenchina</taxon>
        <taxon>Panagrolaimomorpha</taxon>
        <taxon>Strongyloidoidea</taxon>
        <taxon>Steinernematidae</taxon>
        <taxon>Steinernema</taxon>
    </lineage>
</organism>
<dbReference type="Proteomes" id="UP000095287">
    <property type="component" value="Unplaced"/>
</dbReference>
<evidence type="ECO:0000313" key="2">
    <source>
        <dbReference type="WBParaSite" id="L893_g16630.t1"/>
    </source>
</evidence>
<protein>
    <submittedName>
        <fullName evidence="2">FBA_2 domain-containing protein</fullName>
    </submittedName>
</protein>
<sequence>MSRQDASVPQSSMASVPFAFRERVCATLGKASLRTVRFLPDTPSWSSVAEKVKTETKFFELRMKLAGASYSEVSYNASISLEEAREAKYLKCFRLTNRGYLDENTNWKVTPQTLFSVAQIEGFYLLHIDLGSVNDYFSHIKPWCLRDVDIHNCKFTSAVPLCTWLKKALANMCLSSFWIYHNSFAKPTDPELDLKEELYDVLVHRKHLQDIYIHDNDSIKDLDMPFFRRVLDFWVATQIGFQRRLILCGPAKSKRMKKTVKKLYNFGEENQLLHASGRESVVLSYFNERLRLMFWPQ</sequence>
<dbReference type="WBParaSite" id="L893_g16630.t1">
    <property type="protein sequence ID" value="L893_g16630.t1"/>
    <property type="gene ID" value="L893_g16630"/>
</dbReference>
<reference evidence="2" key="1">
    <citation type="submission" date="2016-11" db="UniProtKB">
        <authorList>
            <consortium name="WormBaseParasite"/>
        </authorList>
    </citation>
    <scope>IDENTIFICATION</scope>
</reference>
<evidence type="ECO:0000313" key="1">
    <source>
        <dbReference type="Proteomes" id="UP000095287"/>
    </source>
</evidence>
<dbReference type="AlphaFoldDB" id="A0A1I7YJ39"/>
<name>A0A1I7YJ39_9BILA</name>
<accession>A0A1I7YJ39</accession>
<keyword evidence="1" id="KW-1185">Reference proteome</keyword>
<proteinExistence type="predicted"/>